<dbReference type="InterPro" id="IPR044440">
    <property type="entry name" value="GABAb_receptor_plant_PBP1"/>
</dbReference>
<evidence type="ECO:0000256" key="8">
    <source>
        <dbReference type="ARBA" id="ARBA00023136"/>
    </source>
</evidence>
<dbReference type="PIRSF" id="PIRSF037090">
    <property type="entry name" value="Iontro_Glu-like_rcpt_pln"/>
    <property type="match status" value="1"/>
</dbReference>
<dbReference type="Gene3D" id="3.40.190.10">
    <property type="entry name" value="Periplasmic binding protein-like II"/>
    <property type="match status" value="2"/>
</dbReference>
<dbReference type="SMART" id="SM00079">
    <property type="entry name" value="PBPe"/>
    <property type="match status" value="1"/>
</dbReference>
<evidence type="ECO:0000259" key="17">
    <source>
        <dbReference type="SMART" id="SM00079"/>
    </source>
</evidence>
<comment type="function">
    <text evidence="13">Glutamate-gated receptor that probably acts as non-selective cation channel.</text>
</comment>
<comment type="subcellular location">
    <subcellularLocation>
        <location evidence="1">Membrane</location>
        <topology evidence="1">Multi-pass membrane protein</topology>
    </subcellularLocation>
</comment>
<dbReference type="FunFam" id="3.40.190.10:FF:000054">
    <property type="entry name" value="Glutamate receptor"/>
    <property type="match status" value="1"/>
</dbReference>
<feature type="signal peptide" evidence="15">
    <location>
        <begin position="1"/>
        <end position="22"/>
    </location>
</feature>
<gene>
    <name evidence="18" type="ORF">Salat_2386500</name>
</gene>
<evidence type="ECO:0000256" key="6">
    <source>
        <dbReference type="ARBA" id="ARBA00022989"/>
    </source>
</evidence>
<dbReference type="PANTHER" id="PTHR18966">
    <property type="entry name" value="IONOTROPIC GLUTAMATE RECEPTOR"/>
    <property type="match status" value="1"/>
</dbReference>
<keyword evidence="9 13" id="KW-0675">Receptor</keyword>
<dbReference type="CDD" id="cd13686">
    <property type="entry name" value="GluR_Plant"/>
    <property type="match status" value="1"/>
</dbReference>
<dbReference type="Proteomes" id="UP001293254">
    <property type="component" value="Unassembled WGS sequence"/>
</dbReference>
<dbReference type="InterPro" id="IPR015683">
    <property type="entry name" value="Ionotropic_Glu_rcpt"/>
</dbReference>
<evidence type="ECO:0000256" key="7">
    <source>
        <dbReference type="ARBA" id="ARBA00023065"/>
    </source>
</evidence>
<feature type="transmembrane region" description="Helical" evidence="14">
    <location>
        <begin position="813"/>
        <end position="836"/>
    </location>
</feature>
<evidence type="ECO:0000256" key="12">
    <source>
        <dbReference type="ARBA" id="ARBA00023303"/>
    </source>
</evidence>
<dbReference type="GO" id="GO:0015276">
    <property type="term" value="F:ligand-gated monoatomic ion channel activity"/>
    <property type="evidence" value="ECO:0007669"/>
    <property type="project" value="InterPro"/>
</dbReference>
<dbReference type="GO" id="GO:0016020">
    <property type="term" value="C:membrane"/>
    <property type="evidence" value="ECO:0007669"/>
    <property type="project" value="UniProtKB-SubCell"/>
</dbReference>
<evidence type="ECO:0000256" key="11">
    <source>
        <dbReference type="ARBA" id="ARBA00023286"/>
    </source>
</evidence>
<feature type="domain" description="Ionotropic glutamate receptor C-terminal" evidence="17">
    <location>
        <begin position="457"/>
        <end position="791"/>
    </location>
</feature>
<evidence type="ECO:0000256" key="2">
    <source>
        <dbReference type="ARBA" id="ARBA00008685"/>
    </source>
</evidence>
<evidence type="ECO:0000256" key="5">
    <source>
        <dbReference type="ARBA" id="ARBA00022729"/>
    </source>
</evidence>
<dbReference type="InterPro" id="IPR001638">
    <property type="entry name" value="Solute-binding_3/MltF_N"/>
</dbReference>
<keyword evidence="7 13" id="KW-0406">Ion transport</keyword>
<keyword evidence="11 13" id="KW-1071">Ligand-gated ion channel</keyword>
<dbReference type="Pfam" id="PF00060">
    <property type="entry name" value="Lig_chan"/>
    <property type="match status" value="1"/>
</dbReference>
<feature type="transmembrane region" description="Helical" evidence="14">
    <location>
        <begin position="578"/>
        <end position="596"/>
    </location>
</feature>
<evidence type="ECO:0000259" key="16">
    <source>
        <dbReference type="SMART" id="SM00062"/>
    </source>
</evidence>
<evidence type="ECO:0000313" key="18">
    <source>
        <dbReference type="EMBL" id="KAK4419736.1"/>
    </source>
</evidence>
<dbReference type="SUPFAM" id="SSF53822">
    <property type="entry name" value="Periplasmic binding protein-like I"/>
    <property type="match status" value="1"/>
</dbReference>
<dbReference type="InterPro" id="IPR001320">
    <property type="entry name" value="Iontro_rcpt_C"/>
</dbReference>
<sequence>MVETPAFILFLLLLGCCCYSYADELEVSRPSNGDESIINIGVIVDMGSWTGKVVQSYIKMATSDFYSINSHYKTRIALHWKDSQGDSLHFIAAGLDLLENVIVQAIIISDISDEELFLASLADKANVPLLSFSSISSTNEHPYFIQVAEDENNEFRGIAAFIDAFKWRSFVFLYEDTADARQVQSYIYDISRENHLDIAYQSALSLRNTDDEIINELHKLKMMKYSIILVHLSPSLASQVFANAKMLGMMGKGYAWLVTSKTMNFLDSLDSLDYEAMLGIVGFKSHFSVSSKSNDLALRWRREFQQIESNLEIRDLNVVGLRAYDAAWVLAEAIERAGIHFSPNRFEISGSEQLNFSRLRVSENGPTILSKIVSTKFTGLVGEFQLANRKLVHETYEILNVIGNWRKKVGFWKSAYGLTKEIYSYGNSSSNFLETIIWPGFSLKAPGTWLVQLSGKTIRIGVPANGRFPELVLYHDQQGKETYRGFCMDVFSAAVARLPYEISFEYIPFYNQNGSYSDLLYQVYLQSFDAAVGDITITSDRLAYVDFTVPYSELGVGFIVKLDDKDPWFFLKPLNADLWIMSACFFVLTGFIVWLIEHRINEEFQGPPSKQIGTLLWFAASTLVYAHREKLQSNVSRFVVGVWLFVVLILTSSYIANLSSLLTVAQIKLAKSDYIGYTADSLVGGIMVKNNLNFTDNRLKSYQSPEEYDAALRYGSKRGGVSAIIDEVPYIKVFLARYPHDYTMIKSSLTTGGFGFAFPKGSPLVHDMSRAIAQLREEGRLVEMEKRWFKSRQSWQSQDSEQSNLNTLSVANFVGLFLISGISTSIAVVAFLIFLLHEKLSINYNMLTVLARGKLMSMLRSCPCFDG</sequence>
<reference evidence="18" key="1">
    <citation type="submission" date="2020-06" db="EMBL/GenBank/DDBJ databases">
        <authorList>
            <person name="Li T."/>
            <person name="Hu X."/>
            <person name="Zhang T."/>
            <person name="Song X."/>
            <person name="Zhang H."/>
            <person name="Dai N."/>
            <person name="Sheng W."/>
            <person name="Hou X."/>
            <person name="Wei L."/>
        </authorList>
    </citation>
    <scope>NUCLEOTIDE SEQUENCE</scope>
    <source>
        <strain evidence="18">3651</strain>
        <tissue evidence="18">Leaf</tissue>
    </source>
</reference>
<name>A0AAE2CF07_9LAMI</name>
<dbReference type="AlphaFoldDB" id="A0AAE2CF07"/>
<dbReference type="SUPFAM" id="SSF53850">
    <property type="entry name" value="Periplasmic binding protein-like II"/>
    <property type="match status" value="1"/>
</dbReference>
<keyword evidence="3 13" id="KW-0813">Transport</keyword>
<dbReference type="FunFam" id="1.10.287.70:FF:000037">
    <property type="entry name" value="Glutamate receptor"/>
    <property type="match status" value="1"/>
</dbReference>
<keyword evidence="10" id="KW-0325">Glycoprotein</keyword>
<keyword evidence="4 14" id="KW-0812">Transmembrane</keyword>
<feature type="transmembrane region" description="Helical" evidence="14">
    <location>
        <begin position="638"/>
        <end position="656"/>
    </location>
</feature>
<evidence type="ECO:0000256" key="10">
    <source>
        <dbReference type="ARBA" id="ARBA00023180"/>
    </source>
</evidence>
<evidence type="ECO:0000313" key="19">
    <source>
        <dbReference type="Proteomes" id="UP001293254"/>
    </source>
</evidence>
<dbReference type="SMART" id="SM00062">
    <property type="entry name" value="PBPb"/>
    <property type="match status" value="1"/>
</dbReference>
<evidence type="ECO:0000256" key="1">
    <source>
        <dbReference type="ARBA" id="ARBA00004141"/>
    </source>
</evidence>
<feature type="chain" id="PRO_5041942678" description="Glutamate receptor" evidence="15">
    <location>
        <begin position="23"/>
        <end position="867"/>
    </location>
</feature>
<comment type="similarity">
    <text evidence="2 13">Belongs to the glutamate-gated ion channel (TC 1.A.10.1) family.</text>
</comment>
<dbReference type="CDD" id="cd19990">
    <property type="entry name" value="PBP1_GABAb_receptor_plant"/>
    <property type="match status" value="1"/>
</dbReference>
<evidence type="ECO:0000256" key="13">
    <source>
        <dbReference type="PIRNR" id="PIRNR037090"/>
    </source>
</evidence>
<dbReference type="EMBL" id="JACGWO010000009">
    <property type="protein sequence ID" value="KAK4419736.1"/>
    <property type="molecule type" value="Genomic_DNA"/>
</dbReference>
<keyword evidence="5 15" id="KW-0732">Signal</keyword>
<proteinExistence type="inferred from homology"/>
<accession>A0AAE2CF07</accession>
<keyword evidence="19" id="KW-1185">Reference proteome</keyword>
<evidence type="ECO:0000256" key="9">
    <source>
        <dbReference type="ARBA" id="ARBA00023170"/>
    </source>
</evidence>
<evidence type="ECO:0000256" key="14">
    <source>
        <dbReference type="SAM" id="Phobius"/>
    </source>
</evidence>
<feature type="domain" description="Solute-binding protein family 3/N-terminal" evidence="16">
    <location>
        <begin position="457"/>
        <end position="792"/>
    </location>
</feature>
<keyword evidence="6 14" id="KW-1133">Transmembrane helix</keyword>
<dbReference type="Pfam" id="PF01094">
    <property type="entry name" value="ANF_receptor"/>
    <property type="match status" value="1"/>
</dbReference>
<evidence type="ECO:0000256" key="15">
    <source>
        <dbReference type="SAM" id="SignalP"/>
    </source>
</evidence>
<keyword evidence="8 13" id="KW-0472">Membrane</keyword>
<dbReference type="Pfam" id="PF10613">
    <property type="entry name" value="Lig_chan-Glu_bd"/>
    <property type="match status" value="1"/>
</dbReference>
<evidence type="ECO:0000256" key="4">
    <source>
        <dbReference type="ARBA" id="ARBA00022692"/>
    </source>
</evidence>
<dbReference type="Gene3D" id="3.40.50.2300">
    <property type="match status" value="2"/>
</dbReference>
<evidence type="ECO:0000256" key="3">
    <source>
        <dbReference type="ARBA" id="ARBA00022448"/>
    </source>
</evidence>
<reference evidence="18" key="2">
    <citation type="journal article" date="2024" name="Plant">
        <title>Genomic evolution and insights into agronomic trait innovations of Sesamum species.</title>
        <authorList>
            <person name="Miao H."/>
            <person name="Wang L."/>
            <person name="Qu L."/>
            <person name="Liu H."/>
            <person name="Sun Y."/>
            <person name="Le M."/>
            <person name="Wang Q."/>
            <person name="Wei S."/>
            <person name="Zheng Y."/>
            <person name="Lin W."/>
            <person name="Duan Y."/>
            <person name="Cao H."/>
            <person name="Xiong S."/>
            <person name="Wang X."/>
            <person name="Wei L."/>
            <person name="Li C."/>
            <person name="Ma Q."/>
            <person name="Ju M."/>
            <person name="Zhao R."/>
            <person name="Li G."/>
            <person name="Mu C."/>
            <person name="Tian Q."/>
            <person name="Mei H."/>
            <person name="Zhang T."/>
            <person name="Gao T."/>
            <person name="Zhang H."/>
        </authorList>
    </citation>
    <scope>NUCLEOTIDE SEQUENCE</scope>
    <source>
        <strain evidence="18">3651</strain>
    </source>
</reference>
<dbReference type="InterPro" id="IPR019594">
    <property type="entry name" value="Glu/Gly-bd"/>
</dbReference>
<comment type="caution">
    <text evidence="18">The sequence shown here is derived from an EMBL/GenBank/DDBJ whole genome shotgun (WGS) entry which is preliminary data.</text>
</comment>
<dbReference type="InterPro" id="IPR001828">
    <property type="entry name" value="ANF_lig-bd_rcpt"/>
</dbReference>
<protein>
    <recommendedName>
        <fullName evidence="13">Glutamate receptor</fullName>
    </recommendedName>
</protein>
<organism evidence="18 19">
    <name type="scientific">Sesamum alatum</name>
    <dbReference type="NCBI Taxonomy" id="300844"/>
    <lineage>
        <taxon>Eukaryota</taxon>
        <taxon>Viridiplantae</taxon>
        <taxon>Streptophyta</taxon>
        <taxon>Embryophyta</taxon>
        <taxon>Tracheophyta</taxon>
        <taxon>Spermatophyta</taxon>
        <taxon>Magnoliopsida</taxon>
        <taxon>eudicotyledons</taxon>
        <taxon>Gunneridae</taxon>
        <taxon>Pentapetalae</taxon>
        <taxon>asterids</taxon>
        <taxon>lamiids</taxon>
        <taxon>Lamiales</taxon>
        <taxon>Pedaliaceae</taxon>
        <taxon>Sesamum</taxon>
    </lineage>
</organism>
<keyword evidence="12 13" id="KW-0407">Ion channel</keyword>
<dbReference type="InterPro" id="IPR017103">
    <property type="entry name" value="Iontropic_Glu_rcpt_pln"/>
</dbReference>
<dbReference type="InterPro" id="IPR028082">
    <property type="entry name" value="Peripla_BP_I"/>
</dbReference>
<dbReference type="Gene3D" id="1.10.287.70">
    <property type="match status" value="1"/>
</dbReference>